<dbReference type="InterPro" id="IPR007197">
    <property type="entry name" value="rSAM"/>
</dbReference>
<evidence type="ECO:0000313" key="22">
    <source>
        <dbReference type="EMBL" id="KAG8189939.1"/>
    </source>
</evidence>
<dbReference type="HAMAP" id="MF_01225_B">
    <property type="entry name" value="MoaA_B"/>
    <property type="match status" value="1"/>
</dbReference>
<dbReference type="InterPro" id="IPR047594">
    <property type="entry name" value="MoaC_bact/euk"/>
</dbReference>
<gene>
    <name evidence="22" type="ORF">JTE90_009079</name>
</gene>
<comment type="function">
    <text evidence="19">Isoform MOCS1A and isoform MOCS1B probably form a complex that catalyzes the conversion of 5'-GTP to cyclic pyranopterin monophosphate (cPMP). MOCS1A catalyzes the cyclization of GTP to (8S)-3',8-cyclo-7,8-dihydroguanosine 5'-triphosphate and MOCS1B catalyzes the subsequent conversion of (8S)-3',8-cyclo-7,8-dihydroguanosine 5'-triphosphate to cPMP.</text>
</comment>
<dbReference type="PANTHER" id="PTHR22960:SF0">
    <property type="entry name" value="MOLYBDENUM COFACTOR BIOSYNTHESIS PROTEIN 1"/>
    <property type="match status" value="1"/>
</dbReference>
<dbReference type="EC" id="4.6.1.17" evidence="7"/>
<evidence type="ECO:0000313" key="23">
    <source>
        <dbReference type="Proteomes" id="UP000827092"/>
    </source>
</evidence>
<dbReference type="InterPro" id="IPR036522">
    <property type="entry name" value="MoaC_sf"/>
</dbReference>
<dbReference type="NCBIfam" id="NF001199">
    <property type="entry name" value="PRK00164.2-1"/>
    <property type="match status" value="1"/>
</dbReference>
<evidence type="ECO:0000256" key="5">
    <source>
        <dbReference type="ARBA" id="ARBA00009862"/>
    </source>
</evidence>
<dbReference type="InterPro" id="IPR013483">
    <property type="entry name" value="MoaA"/>
</dbReference>
<dbReference type="CDD" id="cd21117">
    <property type="entry name" value="Twitch_MoaA"/>
    <property type="match status" value="1"/>
</dbReference>
<proteinExistence type="inferred from homology"/>
<evidence type="ECO:0000256" key="12">
    <source>
        <dbReference type="ARBA" id="ARBA00022741"/>
    </source>
</evidence>
<keyword evidence="15" id="KW-0342">GTP-binding</keyword>
<dbReference type="SMART" id="SM00729">
    <property type="entry name" value="Elp3"/>
    <property type="match status" value="1"/>
</dbReference>
<comment type="similarity">
    <text evidence="4">In the C-terminal section; belongs to the MoaC family.</text>
</comment>
<comment type="catalytic activity">
    <reaction evidence="18">
        <text>GTP + AH2 + S-adenosyl-L-methionine = (8S)-3',8-cyclo-7,8-dihydroguanosine 5'-triphosphate + 5'-deoxyadenosine + L-methionine + A + H(+)</text>
        <dbReference type="Rhea" id="RHEA:49576"/>
        <dbReference type="ChEBI" id="CHEBI:13193"/>
        <dbReference type="ChEBI" id="CHEBI:15378"/>
        <dbReference type="ChEBI" id="CHEBI:17319"/>
        <dbReference type="ChEBI" id="CHEBI:17499"/>
        <dbReference type="ChEBI" id="CHEBI:37565"/>
        <dbReference type="ChEBI" id="CHEBI:57844"/>
        <dbReference type="ChEBI" id="CHEBI:59789"/>
        <dbReference type="ChEBI" id="CHEBI:131766"/>
        <dbReference type="EC" id="4.1.99.22"/>
    </reaction>
</comment>
<dbReference type="SUPFAM" id="SSF55040">
    <property type="entry name" value="Molybdenum cofactor biosynthesis protein C, MoaC"/>
    <property type="match status" value="1"/>
</dbReference>
<protein>
    <recommendedName>
        <fullName evidence="8">Molybdenum cofactor biosynthesis protein 1</fullName>
        <ecNumber evidence="6">4.1.99.22</ecNumber>
        <ecNumber evidence="7">4.6.1.17</ecNumber>
    </recommendedName>
</protein>
<evidence type="ECO:0000256" key="1">
    <source>
        <dbReference type="ARBA" id="ARBA00001637"/>
    </source>
</evidence>
<evidence type="ECO:0000256" key="15">
    <source>
        <dbReference type="ARBA" id="ARBA00023134"/>
    </source>
</evidence>
<comment type="pathway">
    <text evidence="3">Cofactor biosynthesis; molybdopterin biosynthesis.</text>
</comment>
<evidence type="ECO:0000256" key="11">
    <source>
        <dbReference type="ARBA" id="ARBA00022723"/>
    </source>
</evidence>
<dbReference type="PANTHER" id="PTHR22960">
    <property type="entry name" value="MOLYBDOPTERIN COFACTOR SYNTHESIS PROTEIN A"/>
    <property type="match status" value="1"/>
</dbReference>
<dbReference type="PROSITE" id="PS01305">
    <property type="entry name" value="MOAA_NIFB_PQQE"/>
    <property type="match status" value="1"/>
</dbReference>
<dbReference type="Gene3D" id="3.20.20.70">
    <property type="entry name" value="Aldolase class I"/>
    <property type="match status" value="1"/>
</dbReference>
<dbReference type="FunFam" id="3.20.20.70:FF:000117">
    <property type="entry name" value="molybdenum cofactor biosynthesis protein 1"/>
    <property type="match status" value="1"/>
</dbReference>
<dbReference type="EMBL" id="JAFNEN010000199">
    <property type="protein sequence ID" value="KAG8189939.1"/>
    <property type="molecule type" value="Genomic_DNA"/>
</dbReference>
<dbReference type="InterPro" id="IPR013785">
    <property type="entry name" value="Aldolase_TIM"/>
</dbReference>
<evidence type="ECO:0000256" key="18">
    <source>
        <dbReference type="ARBA" id="ARBA00048697"/>
    </source>
</evidence>
<dbReference type="SFLD" id="SFLDG01383">
    <property type="entry name" value="cyclic_pyranopterin_phosphate"/>
    <property type="match status" value="1"/>
</dbReference>
<comment type="caution">
    <text evidence="22">The sequence shown here is derived from an EMBL/GenBank/DDBJ whole genome shotgun (WGS) entry which is preliminary data.</text>
</comment>
<dbReference type="InterPro" id="IPR040064">
    <property type="entry name" value="MoaA-like"/>
</dbReference>
<dbReference type="SUPFAM" id="SSF102114">
    <property type="entry name" value="Radical SAM enzymes"/>
    <property type="match status" value="1"/>
</dbReference>
<dbReference type="GO" id="GO:0005525">
    <property type="term" value="F:GTP binding"/>
    <property type="evidence" value="ECO:0007669"/>
    <property type="project" value="UniProtKB-KW"/>
</dbReference>
<keyword evidence="16" id="KW-0501">Molybdenum cofactor biosynthesis</keyword>
<comment type="cofactor">
    <cofactor evidence="2">
        <name>[4Fe-4S] cluster</name>
        <dbReference type="ChEBI" id="CHEBI:49883"/>
    </cofactor>
</comment>
<comment type="similarity">
    <text evidence="5">In the N-terminal section; belongs to the radical SAM superfamily. MoaA family.</text>
</comment>
<comment type="catalytic activity">
    <reaction evidence="1">
        <text>(8S)-3',8-cyclo-7,8-dihydroguanosine 5'-triphosphate = cyclic pyranopterin phosphate + diphosphate</text>
        <dbReference type="Rhea" id="RHEA:49580"/>
        <dbReference type="ChEBI" id="CHEBI:33019"/>
        <dbReference type="ChEBI" id="CHEBI:59648"/>
        <dbReference type="ChEBI" id="CHEBI:131766"/>
        <dbReference type="EC" id="4.6.1.17"/>
    </reaction>
</comment>
<evidence type="ECO:0000256" key="2">
    <source>
        <dbReference type="ARBA" id="ARBA00001966"/>
    </source>
</evidence>
<dbReference type="InterPro" id="IPR058240">
    <property type="entry name" value="rSAM_sf"/>
</dbReference>
<feature type="domain" description="Radical SAM core" evidence="21">
    <location>
        <begin position="40"/>
        <end position="262"/>
    </location>
</feature>
<dbReference type="InterPro" id="IPR023045">
    <property type="entry name" value="MoaC"/>
</dbReference>
<evidence type="ECO:0000256" key="6">
    <source>
        <dbReference type="ARBA" id="ARBA00012167"/>
    </source>
</evidence>
<evidence type="ECO:0000256" key="16">
    <source>
        <dbReference type="ARBA" id="ARBA00023150"/>
    </source>
</evidence>
<dbReference type="GO" id="GO:0051539">
    <property type="term" value="F:4 iron, 4 sulfur cluster binding"/>
    <property type="evidence" value="ECO:0007669"/>
    <property type="project" value="UniProtKB-KW"/>
</dbReference>
<dbReference type="NCBIfam" id="TIGR02666">
    <property type="entry name" value="moaA"/>
    <property type="match status" value="1"/>
</dbReference>
<dbReference type="EC" id="4.1.99.22" evidence="6"/>
<reference evidence="22 23" key="1">
    <citation type="journal article" date="2022" name="Nat. Ecol. Evol.">
        <title>A masculinizing supergene underlies an exaggerated male reproductive morph in a spider.</title>
        <authorList>
            <person name="Hendrickx F."/>
            <person name="De Corte Z."/>
            <person name="Sonet G."/>
            <person name="Van Belleghem S.M."/>
            <person name="Kostlbacher S."/>
            <person name="Vangestel C."/>
        </authorList>
    </citation>
    <scope>NUCLEOTIDE SEQUENCE [LARGE SCALE GENOMIC DNA]</scope>
    <source>
        <strain evidence="22">W744_W776</strain>
    </source>
</reference>
<dbReference type="CDD" id="cd01335">
    <property type="entry name" value="Radical_SAM"/>
    <property type="match status" value="1"/>
</dbReference>
<evidence type="ECO:0000256" key="17">
    <source>
        <dbReference type="ARBA" id="ARBA00023239"/>
    </source>
</evidence>
<evidence type="ECO:0000256" key="4">
    <source>
        <dbReference type="ARBA" id="ARBA00008484"/>
    </source>
</evidence>
<keyword evidence="10" id="KW-0949">S-adenosyl-L-methionine</keyword>
<dbReference type="GO" id="GO:0006777">
    <property type="term" value="P:Mo-molybdopterin cofactor biosynthetic process"/>
    <property type="evidence" value="ECO:0007669"/>
    <property type="project" value="UniProtKB-KW"/>
</dbReference>
<evidence type="ECO:0000256" key="10">
    <source>
        <dbReference type="ARBA" id="ARBA00022691"/>
    </source>
</evidence>
<dbReference type="Proteomes" id="UP000827092">
    <property type="component" value="Unassembled WGS sequence"/>
</dbReference>
<keyword evidence="17" id="KW-0456">Lyase</keyword>
<comment type="subunit">
    <text evidence="20">Isoform MOCS1A and isoform MOCS1B probably form a heterooligomer.</text>
</comment>
<dbReference type="Pfam" id="PF06463">
    <property type="entry name" value="Mob_synth_C"/>
    <property type="match status" value="1"/>
</dbReference>
<dbReference type="GO" id="GO:0061798">
    <property type="term" value="F:GTP 3',8'-cyclase activity"/>
    <property type="evidence" value="ECO:0007669"/>
    <property type="project" value="UniProtKB-EC"/>
</dbReference>
<keyword evidence="23" id="KW-1185">Reference proteome</keyword>
<dbReference type="PROSITE" id="PS51918">
    <property type="entry name" value="RADICAL_SAM"/>
    <property type="match status" value="1"/>
</dbReference>
<evidence type="ECO:0000256" key="20">
    <source>
        <dbReference type="ARBA" id="ARBA00063038"/>
    </source>
</evidence>
<evidence type="ECO:0000256" key="14">
    <source>
        <dbReference type="ARBA" id="ARBA00023014"/>
    </source>
</evidence>
<keyword evidence="14" id="KW-0411">Iron-sulfur</keyword>
<accession>A0AAV6V281</accession>
<dbReference type="Pfam" id="PF01967">
    <property type="entry name" value="MoaC"/>
    <property type="match status" value="1"/>
</dbReference>
<evidence type="ECO:0000256" key="9">
    <source>
        <dbReference type="ARBA" id="ARBA00022485"/>
    </source>
</evidence>
<sequence>MISNNYLFYFLKNATKLCRESHTKAQSIQNNIVSPRLVDTFGRGHNYLRISLTERCNLRCQYCMPAEGVTLSPKSHLLTGDEIVNLSSLFVKLGVSKIRFTGGEPLIRKDLIEIMKSISALKGLETIALTTNGLVLHHKIQELKESGLNALNISLDTLVPEKFQFITRLNGYKNVMKSIDLALEMGFVPLKLNCVVMNGFNEDELSDFVKLTENKNLDVRFIEYSPFGGNKWNDKKMVSYAEMLKLIQVEYPELERLTDKPNDTSKAYKVPGFKGQFGFITSMTENFCSSCNRLRITADGNLKVCLFGKEEISLRDAMRQNVSEDVLLDMISTAVFAKKKRHAGMFNIAKMGNRPMILIGGDKQDKEMYLIAPYKLNLYPVLNQITLRTSFSTKNPPTTNKEQNLAHTNQKGEFKMVDISLKSETTRTAEAEARVCLGPFAFQLVQQNKIKKGDVLTVANLAGVMAAKRTSDLIPLCHNIKINHVSLQLTLDCGENEVIIKSCVKSVDKTGAEMEALTAVSIAALTVYDMCKAVSKDITIRYVKLLLKTGGKSDFISSNK</sequence>
<dbReference type="GO" id="GO:0046872">
    <property type="term" value="F:metal ion binding"/>
    <property type="evidence" value="ECO:0007669"/>
    <property type="project" value="UniProtKB-KW"/>
</dbReference>
<evidence type="ECO:0000259" key="21">
    <source>
        <dbReference type="PROSITE" id="PS51918"/>
    </source>
</evidence>
<dbReference type="InterPro" id="IPR002820">
    <property type="entry name" value="Mopterin_CF_biosynth-C_dom"/>
</dbReference>
<organism evidence="22 23">
    <name type="scientific">Oedothorax gibbosus</name>
    <dbReference type="NCBI Taxonomy" id="931172"/>
    <lineage>
        <taxon>Eukaryota</taxon>
        <taxon>Metazoa</taxon>
        <taxon>Ecdysozoa</taxon>
        <taxon>Arthropoda</taxon>
        <taxon>Chelicerata</taxon>
        <taxon>Arachnida</taxon>
        <taxon>Araneae</taxon>
        <taxon>Araneomorphae</taxon>
        <taxon>Entelegynae</taxon>
        <taxon>Araneoidea</taxon>
        <taxon>Linyphiidae</taxon>
        <taxon>Erigoninae</taxon>
        <taxon>Oedothorax</taxon>
    </lineage>
</organism>
<dbReference type="NCBIfam" id="TIGR00581">
    <property type="entry name" value="moaC"/>
    <property type="match status" value="1"/>
</dbReference>
<evidence type="ECO:0000256" key="13">
    <source>
        <dbReference type="ARBA" id="ARBA00023004"/>
    </source>
</evidence>
<keyword evidence="11" id="KW-0479">Metal-binding</keyword>
<dbReference type="NCBIfam" id="NF006870">
    <property type="entry name" value="PRK09364.1"/>
    <property type="match status" value="1"/>
</dbReference>
<evidence type="ECO:0000256" key="7">
    <source>
        <dbReference type="ARBA" id="ARBA00012575"/>
    </source>
</evidence>
<dbReference type="Gene3D" id="3.30.70.640">
    <property type="entry name" value="Molybdopterin cofactor biosynthesis C (MoaC) domain"/>
    <property type="match status" value="1"/>
</dbReference>
<dbReference type="SFLD" id="SFLDG01386">
    <property type="entry name" value="main_SPASM_domain-containing"/>
    <property type="match status" value="1"/>
</dbReference>
<dbReference type="SFLD" id="SFLDS00029">
    <property type="entry name" value="Radical_SAM"/>
    <property type="match status" value="1"/>
</dbReference>
<keyword evidence="9" id="KW-0004">4Fe-4S</keyword>
<evidence type="ECO:0000256" key="19">
    <source>
        <dbReference type="ARBA" id="ARBA00054222"/>
    </source>
</evidence>
<dbReference type="SFLD" id="SFLDG01067">
    <property type="entry name" value="SPASM/twitch_domain_containing"/>
    <property type="match status" value="1"/>
</dbReference>
<dbReference type="GO" id="GO:0061799">
    <property type="term" value="F:cyclic pyranopterin monophosphate synthase activity"/>
    <property type="evidence" value="ECO:0007669"/>
    <property type="project" value="UniProtKB-EC"/>
</dbReference>
<dbReference type="InterPro" id="IPR010505">
    <property type="entry name" value="MoaA_twitch"/>
</dbReference>
<name>A0AAV6V281_9ARAC</name>
<keyword evidence="13" id="KW-0408">Iron</keyword>
<keyword evidence="12" id="KW-0547">Nucleotide-binding</keyword>
<dbReference type="CDD" id="cd01420">
    <property type="entry name" value="MoaC_PE"/>
    <property type="match status" value="1"/>
</dbReference>
<evidence type="ECO:0000256" key="3">
    <source>
        <dbReference type="ARBA" id="ARBA00005046"/>
    </source>
</evidence>
<dbReference type="InterPro" id="IPR006638">
    <property type="entry name" value="Elp3/MiaA/NifB-like_rSAM"/>
</dbReference>
<evidence type="ECO:0000256" key="8">
    <source>
        <dbReference type="ARBA" id="ARBA00015273"/>
    </source>
</evidence>
<dbReference type="InterPro" id="IPR050105">
    <property type="entry name" value="MoCo_biosynth_MoaA/MoaC"/>
</dbReference>
<dbReference type="InterPro" id="IPR000385">
    <property type="entry name" value="MoaA_NifB_PqqE_Fe-S-bd_CS"/>
</dbReference>
<dbReference type="AlphaFoldDB" id="A0AAV6V281"/>
<dbReference type="Pfam" id="PF04055">
    <property type="entry name" value="Radical_SAM"/>
    <property type="match status" value="1"/>
</dbReference>